<organism evidence="4 5">
    <name type="scientific">Hoeflea poritis</name>
    <dbReference type="NCBI Taxonomy" id="2993659"/>
    <lineage>
        <taxon>Bacteria</taxon>
        <taxon>Pseudomonadati</taxon>
        <taxon>Pseudomonadota</taxon>
        <taxon>Alphaproteobacteria</taxon>
        <taxon>Hyphomicrobiales</taxon>
        <taxon>Rhizobiaceae</taxon>
        <taxon>Hoeflea</taxon>
    </lineage>
</organism>
<dbReference type="PANTHER" id="PTHR39757:SF5">
    <property type="entry name" value="OS02G0190600 PROTEIN"/>
    <property type="match status" value="1"/>
</dbReference>
<evidence type="ECO:0000313" key="4">
    <source>
        <dbReference type="EMBL" id="MDA4846691.1"/>
    </source>
</evidence>
<gene>
    <name evidence="4" type="primary">crtY</name>
    <name evidence="4" type="ORF">OOZ53_15110</name>
</gene>
<dbReference type="Gene3D" id="3.50.50.60">
    <property type="entry name" value="FAD/NAD(P)-binding domain"/>
    <property type="match status" value="1"/>
</dbReference>
<comment type="similarity">
    <text evidence="1">Belongs to the lycopene cyclase family.</text>
</comment>
<protein>
    <submittedName>
        <fullName evidence="4">Lycopene beta-cyclase CrtY</fullName>
        <ecNumber evidence="4">5.5.1.19</ecNumber>
    </submittedName>
</protein>
<sequence>MKTKSDVVIAGGGLAACIIALRLSENGLKVAIVEAGEQICGNHTWSFHRTDLAPQDYERLRPVVVHEWAGQKVLFPRFSRSLTTPYASITSDALRKAVHAAGNIETIENTKVEELRANGVLLDSEAEVEAPCVIDARGFATDDALRLGFQKFVGVEVELGRPHGEEVPTIMDASVDQKDGYRFFYVLPLSPTRVLIEDTRYSDEGTLDFEAVHADVLAYAANRGWVVKELIRTERGILPITLAHDARTYWERIPQHVAPVGLRAALFHPTTGYSLPMAVETANLIAGLGQAVTTAAVRKAVQDFALRRSREQAYFRFLNRMLFQAAQPRKRYVVMQRFYGLRQSLIQRFYAGRINRADKLRIITGKPPVPIQRALRCVSETRALAGN</sequence>
<dbReference type="Proteomes" id="UP001148313">
    <property type="component" value="Unassembled WGS sequence"/>
</dbReference>
<dbReference type="InterPro" id="IPR010108">
    <property type="entry name" value="Lycopene_cyclase_b/e"/>
</dbReference>
<keyword evidence="2" id="KW-0125">Carotenoid biosynthesis</keyword>
<keyword evidence="5" id="KW-1185">Reference proteome</keyword>
<proteinExistence type="inferred from homology"/>
<dbReference type="SUPFAM" id="SSF51905">
    <property type="entry name" value="FAD/NAD(P)-binding domain"/>
    <property type="match status" value="1"/>
</dbReference>
<name>A0ABT4VPR9_9HYPH</name>
<dbReference type="Pfam" id="PF05834">
    <property type="entry name" value="Lycopene_cycl"/>
    <property type="match status" value="1"/>
</dbReference>
<keyword evidence="3" id="KW-0520">NAD</keyword>
<evidence type="ECO:0000256" key="3">
    <source>
        <dbReference type="ARBA" id="ARBA00023027"/>
    </source>
</evidence>
<dbReference type="GO" id="GO:0016853">
    <property type="term" value="F:isomerase activity"/>
    <property type="evidence" value="ECO:0007669"/>
    <property type="project" value="UniProtKB-KW"/>
</dbReference>
<dbReference type="NCBIfam" id="TIGR01790">
    <property type="entry name" value="carotene-cycl"/>
    <property type="match status" value="1"/>
</dbReference>
<comment type="caution">
    <text evidence="4">The sequence shown here is derived from an EMBL/GenBank/DDBJ whole genome shotgun (WGS) entry which is preliminary data.</text>
</comment>
<evidence type="ECO:0000256" key="1">
    <source>
        <dbReference type="ARBA" id="ARBA00006599"/>
    </source>
</evidence>
<dbReference type="PANTHER" id="PTHR39757">
    <property type="match status" value="1"/>
</dbReference>
<accession>A0ABT4VPR9</accession>
<dbReference type="InterPro" id="IPR036188">
    <property type="entry name" value="FAD/NAD-bd_sf"/>
</dbReference>
<evidence type="ECO:0000256" key="2">
    <source>
        <dbReference type="ARBA" id="ARBA00022746"/>
    </source>
</evidence>
<dbReference type="EMBL" id="JAPJZH010000009">
    <property type="protein sequence ID" value="MDA4846691.1"/>
    <property type="molecule type" value="Genomic_DNA"/>
</dbReference>
<dbReference type="NCBIfam" id="TIGR01789">
    <property type="entry name" value="lycopene_cycl"/>
    <property type="match status" value="1"/>
</dbReference>
<dbReference type="PROSITE" id="PS51257">
    <property type="entry name" value="PROKAR_LIPOPROTEIN"/>
    <property type="match status" value="1"/>
</dbReference>
<evidence type="ECO:0000313" key="5">
    <source>
        <dbReference type="Proteomes" id="UP001148313"/>
    </source>
</evidence>
<reference evidence="4" key="1">
    <citation type="submission" date="2022-11" db="EMBL/GenBank/DDBJ databases">
        <title>Hoeflea poritis sp. nov., isolated from scleractinian coral Porites lutea.</title>
        <authorList>
            <person name="Zhang G."/>
            <person name="Wei Q."/>
            <person name="Cai L."/>
        </authorList>
    </citation>
    <scope>NUCLEOTIDE SEQUENCE</scope>
    <source>
        <strain evidence="4">E7-10</strain>
    </source>
</reference>
<dbReference type="InterPro" id="IPR008461">
    <property type="entry name" value="CrtY"/>
</dbReference>
<dbReference type="EC" id="5.5.1.19" evidence="4"/>
<keyword evidence="4" id="KW-0413">Isomerase</keyword>
<dbReference type="RefSeq" id="WP_271090473.1">
    <property type="nucleotide sequence ID" value="NZ_JAPJZH010000009.1"/>
</dbReference>